<dbReference type="InterPro" id="IPR014748">
    <property type="entry name" value="Enoyl-CoA_hydra_C"/>
</dbReference>
<dbReference type="Proteomes" id="UP000320766">
    <property type="component" value="Unassembled WGS sequence"/>
</dbReference>
<dbReference type="AlphaFoldDB" id="A0A520KYX5"/>
<evidence type="ECO:0000313" key="2">
    <source>
        <dbReference type="EMBL" id="RZN73491.1"/>
    </source>
</evidence>
<dbReference type="SUPFAM" id="SSF52096">
    <property type="entry name" value="ClpP/crotonase"/>
    <property type="match status" value="1"/>
</dbReference>
<dbReference type="Gene3D" id="3.90.226.10">
    <property type="entry name" value="2-enoyl-CoA Hydratase, Chain A, domain 1"/>
    <property type="match status" value="1"/>
</dbReference>
<dbReference type="GO" id="GO:0006635">
    <property type="term" value="P:fatty acid beta-oxidation"/>
    <property type="evidence" value="ECO:0007669"/>
    <property type="project" value="TreeGrafter"/>
</dbReference>
<dbReference type="PANTHER" id="PTHR11941:SF130">
    <property type="entry name" value="ENOYL-COA HYDRATASE ECHA12-RELATED"/>
    <property type="match status" value="1"/>
</dbReference>
<protein>
    <submittedName>
        <fullName evidence="2">Enoyl-CoA hydratase/isomerase family protein</fullName>
    </submittedName>
</protein>
<dbReference type="GO" id="GO:0016829">
    <property type="term" value="F:lyase activity"/>
    <property type="evidence" value="ECO:0007669"/>
    <property type="project" value="UniProtKB-KW"/>
</dbReference>
<comment type="caution">
    <text evidence="2">The sequence shown here is derived from an EMBL/GenBank/DDBJ whole genome shotgun (WGS) entry which is preliminary data.</text>
</comment>
<proteinExistence type="predicted"/>
<accession>A0A520KYX5</accession>
<keyword evidence="2" id="KW-0413">Isomerase</keyword>
<dbReference type="Gene3D" id="1.10.12.10">
    <property type="entry name" value="Lyase 2-enoyl-coa Hydratase, Chain A, domain 2"/>
    <property type="match status" value="1"/>
</dbReference>
<dbReference type="Pfam" id="PF00378">
    <property type="entry name" value="ECH_1"/>
    <property type="match status" value="1"/>
</dbReference>
<dbReference type="CDD" id="cd06558">
    <property type="entry name" value="crotonase-like"/>
    <property type="match status" value="1"/>
</dbReference>
<dbReference type="InterPro" id="IPR029045">
    <property type="entry name" value="ClpP/crotonase-like_dom_sf"/>
</dbReference>
<reference evidence="2 3" key="1">
    <citation type="journal article" date="2019" name="Nat. Microbiol.">
        <title>Wide diversity of methane and short-chain alkane metabolisms in uncultured archaea.</title>
        <authorList>
            <person name="Borrel G."/>
            <person name="Adam P.S."/>
            <person name="McKay L.J."/>
            <person name="Chen L.X."/>
            <person name="Sierra-Garcia I.N."/>
            <person name="Sieber C.M."/>
            <person name="Letourneur Q."/>
            <person name="Ghozlane A."/>
            <person name="Andersen G.L."/>
            <person name="Li W.J."/>
            <person name="Hallam S.J."/>
            <person name="Muyzer G."/>
            <person name="de Oliveira V.M."/>
            <person name="Inskeep W.P."/>
            <person name="Banfield J.F."/>
            <person name="Gribaldo S."/>
        </authorList>
    </citation>
    <scope>NUCLEOTIDE SEQUENCE [LARGE SCALE GENOMIC DNA]</scope>
    <source>
        <strain evidence="2">NM1b</strain>
    </source>
</reference>
<name>A0A520KYX5_9EURY</name>
<keyword evidence="1" id="KW-0456">Lyase</keyword>
<dbReference type="GO" id="GO:0016853">
    <property type="term" value="F:isomerase activity"/>
    <property type="evidence" value="ECO:0007669"/>
    <property type="project" value="UniProtKB-KW"/>
</dbReference>
<gene>
    <name evidence="2" type="ORF">EF807_00600</name>
</gene>
<dbReference type="InterPro" id="IPR001753">
    <property type="entry name" value="Enoyl-CoA_hydra/iso"/>
</dbReference>
<dbReference type="PANTHER" id="PTHR11941">
    <property type="entry name" value="ENOYL-COA HYDRATASE-RELATED"/>
    <property type="match status" value="1"/>
</dbReference>
<organism evidence="2 3">
    <name type="scientific">Candidatus Methanolliviera hydrocarbonicum</name>
    <dbReference type="NCBI Taxonomy" id="2491085"/>
    <lineage>
        <taxon>Archaea</taxon>
        <taxon>Methanobacteriati</taxon>
        <taxon>Methanobacteriota</taxon>
        <taxon>Candidatus Methanoliparia</taxon>
        <taxon>Candidatus Methanoliparales</taxon>
        <taxon>Candidatus Methanollivieraceae</taxon>
        <taxon>Candidatus Methanolliviera</taxon>
    </lineage>
</organism>
<dbReference type="EMBL" id="RXIL01000009">
    <property type="protein sequence ID" value="RZN73491.1"/>
    <property type="molecule type" value="Genomic_DNA"/>
</dbReference>
<sequence>MEYETLKYEEKDATGILTLNRPKRLNAINEKMVDELEGFWMKRMYDLHTRVIILTGAGEKGFCGGLDMKEDAQKIFNLKPSEIYRFQTRISKLQLLMRQVPQPIICAIHKSAVGGGFSFAMASDVRIITPDARFSAAYINIGLGGADVGSSYFLPRLIGAGRAYEFLLTGDFMDADEALKLGFVSRVVPHEKLMATAMEMANKMTSKNPLGLRLTKEAINQNIDAGGLEQALHMENRNQVMCILLANKL</sequence>
<evidence type="ECO:0000313" key="3">
    <source>
        <dbReference type="Proteomes" id="UP000320766"/>
    </source>
</evidence>
<evidence type="ECO:0000256" key="1">
    <source>
        <dbReference type="ARBA" id="ARBA00023239"/>
    </source>
</evidence>